<dbReference type="STRING" id="416944.SAMN05421548_1244"/>
<organism evidence="2 3">
    <name type="scientific">Paraburkholderia lycopersici</name>
    <dbReference type="NCBI Taxonomy" id="416944"/>
    <lineage>
        <taxon>Bacteria</taxon>
        <taxon>Pseudomonadati</taxon>
        <taxon>Pseudomonadota</taxon>
        <taxon>Betaproteobacteria</taxon>
        <taxon>Burkholderiales</taxon>
        <taxon>Burkholderiaceae</taxon>
        <taxon>Paraburkholderia</taxon>
    </lineage>
</organism>
<dbReference type="AlphaFoldDB" id="A0A1G6WXX0"/>
<evidence type="ECO:0000259" key="1">
    <source>
        <dbReference type="Pfam" id="PF00149"/>
    </source>
</evidence>
<dbReference type="PANTHER" id="PTHR37844">
    <property type="entry name" value="SER/THR PROTEIN PHOSPHATASE SUPERFAMILY (AFU_ORTHOLOGUE AFUA_1G14840)"/>
    <property type="match status" value="1"/>
</dbReference>
<dbReference type="InterPro" id="IPR029052">
    <property type="entry name" value="Metallo-depent_PP-like"/>
</dbReference>
<dbReference type="Gene3D" id="3.60.21.10">
    <property type="match status" value="1"/>
</dbReference>
<dbReference type="PANTHER" id="PTHR37844:SF2">
    <property type="entry name" value="SER_THR PROTEIN PHOSPHATASE SUPERFAMILY (AFU_ORTHOLOGUE AFUA_1G14840)"/>
    <property type="match status" value="1"/>
</dbReference>
<dbReference type="GO" id="GO:0016787">
    <property type="term" value="F:hydrolase activity"/>
    <property type="evidence" value="ECO:0007669"/>
    <property type="project" value="InterPro"/>
</dbReference>
<dbReference type="InterPro" id="IPR004843">
    <property type="entry name" value="Calcineurin-like_PHP"/>
</dbReference>
<reference evidence="3" key="1">
    <citation type="submission" date="2016-09" db="EMBL/GenBank/DDBJ databases">
        <authorList>
            <person name="Varghese N."/>
            <person name="Submissions S."/>
        </authorList>
    </citation>
    <scope>NUCLEOTIDE SEQUENCE [LARGE SCALE GENOMIC DNA]</scope>
    <source>
        <strain evidence="3">TNe-862</strain>
    </source>
</reference>
<dbReference type="Proteomes" id="UP000198908">
    <property type="component" value="Unassembled WGS sequence"/>
</dbReference>
<dbReference type="EMBL" id="FMYQ01000024">
    <property type="protein sequence ID" value="SDD70649.1"/>
    <property type="molecule type" value="Genomic_DNA"/>
</dbReference>
<proteinExistence type="predicted"/>
<dbReference type="SUPFAM" id="SSF56300">
    <property type="entry name" value="Metallo-dependent phosphatases"/>
    <property type="match status" value="1"/>
</dbReference>
<protein>
    <submittedName>
        <fullName evidence="2">Calcineurin-like phosphoesterase superfamily domain-containing protein</fullName>
    </submittedName>
</protein>
<keyword evidence="3" id="KW-1185">Reference proteome</keyword>
<evidence type="ECO:0000313" key="2">
    <source>
        <dbReference type="EMBL" id="SDD70649.1"/>
    </source>
</evidence>
<accession>A0A1G6WXX0</accession>
<name>A0A1G6WXX0_9BURK</name>
<dbReference type="Pfam" id="PF00149">
    <property type="entry name" value="Metallophos"/>
    <property type="match status" value="1"/>
</dbReference>
<gene>
    <name evidence="2" type="ORF">SAMN05421548_1244</name>
</gene>
<evidence type="ECO:0000313" key="3">
    <source>
        <dbReference type="Proteomes" id="UP000198908"/>
    </source>
</evidence>
<feature type="domain" description="Calcineurin-like phosphoesterase" evidence="1">
    <location>
        <begin position="33"/>
        <end position="244"/>
    </location>
</feature>
<sequence length="290" mass="32048">MAGRRIRMAVKAPGWRHSLKAPRVSRIDMLIQIASDLHLDALQHRFPGESLLAAAAGADLLVLAGDIHLGAHAVDIFSDWPTPVVYVSGNHEAYGSEYAEVVADIRRRSAGTRVHYLERRSIEFGTTRFLGCCLWTDYALYGDLVCSMDYAREANTDHAAIRAQGGAPFGPEEALAEHRRAVTWLEAELARPFDGKTVVVTHHGVSPESIHPRFHDHPVNAGFLSDLRYLLPRADLWIHGHVHDSFDYCFGNARVVANPRGYPLNLATAQSAAQLQWENAAFDPACVVEV</sequence>